<dbReference type="HOGENOM" id="CLU_033082_3_2_1"/>
<accession>A0A067SLY8</accession>
<evidence type="ECO:0000313" key="2">
    <source>
        <dbReference type="Proteomes" id="UP000027222"/>
    </source>
</evidence>
<sequence length="328" mass="37538">MTSISKSISLWMDSDCLVVFQTGNLLSFLPHSPLSRKSSVFRQFLDEPNLVSTDFERGLYTSAPLPLIKLVDVNEEEGEFFLRALYDAEFFEPPPTQTSLKIVLAVLKLATRYDVHFLRRRALAHLALAYPVRLGAWDTRDGNSTFPIHRDYGNPFSSTLQDTLMVIQVAKECGAPWILPSVFYECCQYDLKGLLWNPMWEDGTFDQEFKSTILVGFMNQVVTTPKALAFLLVQSLEGHGCEHSKTCLEIRRALQEKALGWTMQRPLDIWDENDWFGDDISQMCELCLTVCNKVHRDQRNAIWEALPGIFDLPDWGVLMEEQEAATER</sequence>
<dbReference type="EMBL" id="KL142394">
    <property type="protein sequence ID" value="KDR71027.1"/>
    <property type="molecule type" value="Genomic_DNA"/>
</dbReference>
<dbReference type="STRING" id="685588.A0A067SLY8"/>
<name>A0A067SLY8_GALM3</name>
<keyword evidence="2" id="KW-1185">Reference proteome</keyword>
<gene>
    <name evidence="1" type="ORF">GALMADRAFT_102740</name>
</gene>
<dbReference type="AlphaFoldDB" id="A0A067SLY8"/>
<dbReference type="Proteomes" id="UP000027222">
    <property type="component" value="Unassembled WGS sequence"/>
</dbReference>
<dbReference type="OrthoDB" id="3036049at2759"/>
<protein>
    <recommendedName>
        <fullName evidence="3">BTB domain-containing protein</fullName>
    </recommendedName>
</protein>
<organism evidence="1 2">
    <name type="scientific">Galerina marginata (strain CBS 339.88)</name>
    <dbReference type="NCBI Taxonomy" id="685588"/>
    <lineage>
        <taxon>Eukaryota</taxon>
        <taxon>Fungi</taxon>
        <taxon>Dikarya</taxon>
        <taxon>Basidiomycota</taxon>
        <taxon>Agaricomycotina</taxon>
        <taxon>Agaricomycetes</taxon>
        <taxon>Agaricomycetidae</taxon>
        <taxon>Agaricales</taxon>
        <taxon>Agaricineae</taxon>
        <taxon>Strophariaceae</taxon>
        <taxon>Galerina</taxon>
    </lineage>
</organism>
<proteinExistence type="predicted"/>
<evidence type="ECO:0008006" key="3">
    <source>
        <dbReference type="Google" id="ProtNLM"/>
    </source>
</evidence>
<evidence type="ECO:0000313" key="1">
    <source>
        <dbReference type="EMBL" id="KDR71027.1"/>
    </source>
</evidence>
<reference evidence="2" key="1">
    <citation type="journal article" date="2014" name="Proc. Natl. Acad. Sci. U.S.A.">
        <title>Extensive sampling of basidiomycete genomes demonstrates inadequacy of the white-rot/brown-rot paradigm for wood decay fungi.</title>
        <authorList>
            <person name="Riley R."/>
            <person name="Salamov A.A."/>
            <person name="Brown D.W."/>
            <person name="Nagy L.G."/>
            <person name="Floudas D."/>
            <person name="Held B.W."/>
            <person name="Levasseur A."/>
            <person name="Lombard V."/>
            <person name="Morin E."/>
            <person name="Otillar R."/>
            <person name="Lindquist E.A."/>
            <person name="Sun H."/>
            <person name="LaButti K.M."/>
            <person name="Schmutz J."/>
            <person name="Jabbour D."/>
            <person name="Luo H."/>
            <person name="Baker S.E."/>
            <person name="Pisabarro A.G."/>
            <person name="Walton J.D."/>
            <person name="Blanchette R.A."/>
            <person name="Henrissat B."/>
            <person name="Martin F."/>
            <person name="Cullen D."/>
            <person name="Hibbett D.S."/>
            <person name="Grigoriev I.V."/>
        </authorList>
    </citation>
    <scope>NUCLEOTIDE SEQUENCE [LARGE SCALE GENOMIC DNA]</scope>
    <source>
        <strain evidence="2">CBS 339.88</strain>
    </source>
</reference>